<evidence type="ECO:0000313" key="1">
    <source>
        <dbReference type="EMBL" id="MBW89205.1"/>
    </source>
</evidence>
<organism evidence="1">
    <name type="scientific">Rhizophora mucronata</name>
    <name type="common">Asiatic mangrove</name>
    <dbReference type="NCBI Taxonomy" id="61149"/>
    <lineage>
        <taxon>Eukaryota</taxon>
        <taxon>Viridiplantae</taxon>
        <taxon>Streptophyta</taxon>
        <taxon>Embryophyta</taxon>
        <taxon>Tracheophyta</taxon>
        <taxon>Spermatophyta</taxon>
        <taxon>Magnoliopsida</taxon>
        <taxon>eudicotyledons</taxon>
        <taxon>Gunneridae</taxon>
        <taxon>Pentapetalae</taxon>
        <taxon>rosids</taxon>
        <taxon>fabids</taxon>
        <taxon>Malpighiales</taxon>
        <taxon>Rhizophoraceae</taxon>
        <taxon>Rhizophora</taxon>
    </lineage>
</organism>
<sequence>MNCVCIDRRPFSRFHREVFLLSKSISFVTLQT</sequence>
<protein>
    <submittedName>
        <fullName evidence="1">Uncharacterized protein</fullName>
    </submittedName>
</protein>
<accession>A0A2P2J6U7</accession>
<dbReference type="AlphaFoldDB" id="A0A2P2J6U7"/>
<proteinExistence type="predicted"/>
<name>A0A2P2J6U7_RHIMU</name>
<reference evidence="1" key="1">
    <citation type="submission" date="2018-02" db="EMBL/GenBank/DDBJ databases">
        <title>Rhizophora mucronata_Transcriptome.</title>
        <authorList>
            <person name="Meera S.P."/>
            <person name="Sreeshan A."/>
            <person name="Augustine A."/>
        </authorList>
    </citation>
    <scope>NUCLEOTIDE SEQUENCE</scope>
    <source>
        <tissue evidence="1">Leaf</tissue>
    </source>
</reference>
<dbReference type="EMBL" id="GGEC01008722">
    <property type="protein sequence ID" value="MBW89205.1"/>
    <property type="molecule type" value="Transcribed_RNA"/>
</dbReference>